<gene>
    <name evidence="4" type="ORF">S2091_4601</name>
</gene>
<comment type="similarity">
    <text evidence="1">Belongs to the glycosyl hydrolase 16 family.</text>
</comment>
<dbReference type="Gene3D" id="2.60.120.200">
    <property type="match status" value="1"/>
</dbReference>
<comment type="caution">
    <text evidence="4">The sequence shown here is derived from an EMBL/GenBank/DDBJ whole genome shotgun (WGS) entry which is preliminary data.</text>
</comment>
<name>A0A2S9GSN9_9BURK</name>
<dbReference type="CDD" id="cd08023">
    <property type="entry name" value="GH16_laminarinase_like"/>
    <property type="match status" value="1"/>
</dbReference>
<dbReference type="GO" id="GO:0005975">
    <property type="term" value="P:carbohydrate metabolic process"/>
    <property type="evidence" value="ECO:0007669"/>
    <property type="project" value="InterPro"/>
</dbReference>
<keyword evidence="5" id="KW-1185">Reference proteome</keyword>
<dbReference type="InterPro" id="IPR000757">
    <property type="entry name" value="Beta-glucanase-like"/>
</dbReference>
<dbReference type="GO" id="GO:0004553">
    <property type="term" value="F:hydrolase activity, hydrolyzing O-glycosyl compounds"/>
    <property type="evidence" value="ECO:0007669"/>
    <property type="project" value="InterPro"/>
</dbReference>
<evidence type="ECO:0000259" key="3">
    <source>
        <dbReference type="PROSITE" id="PS51762"/>
    </source>
</evidence>
<dbReference type="EMBL" id="PUGF01000038">
    <property type="protein sequence ID" value="PRC90708.1"/>
    <property type="molecule type" value="Genomic_DNA"/>
</dbReference>
<evidence type="ECO:0000313" key="4">
    <source>
        <dbReference type="EMBL" id="PRC90708.1"/>
    </source>
</evidence>
<protein>
    <submittedName>
        <fullName evidence="4">Beta-glucanase/Beta-glucan synthetase</fullName>
    </submittedName>
</protein>
<keyword evidence="2" id="KW-0732">Signal</keyword>
<dbReference type="Pfam" id="PF00722">
    <property type="entry name" value="Glyco_hydro_16"/>
    <property type="match status" value="1"/>
</dbReference>
<dbReference type="InterPro" id="IPR050546">
    <property type="entry name" value="Glycosyl_Hydrlase_16"/>
</dbReference>
<dbReference type="SUPFAM" id="SSF49899">
    <property type="entry name" value="Concanavalin A-like lectins/glucanases"/>
    <property type="match status" value="1"/>
</dbReference>
<feature type="signal peptide" evidence="2">
    <location>
        <begin position="1"/>
        <end position="20"/>
    </location>
</feature>
<dbReference type="Proteomes" id="UP000237839">
    <property type="component" value="Unassembled WGS sequence"/>
</dbReference>
<dbReference type="PANTHER" id="PTHR10963:SF55">
    <property type="entry name" value="GLYCOSIDE HYDROLASE FAMILY 16 PROTEIN"/>
    <property type="match status" value="1"/>
</dbReference>
<dbReference type="InterPro" id="IPR013320">
    <property type="entry name" value="ConA-like_dom_sf"/>
</dbReference>
<dbReference type="AlphaFoldDB" id="A0A2S9GSN9"/>
<reference evidence="4 5" key="1">
    <citation type="submission" date="2018-02" db="EMBL/GenBank/DDBJ databases">
        <title>Solimicrobium silvestre gen. nov., sp. nov., isolated from alpine forest soil.</title>
        <authorList>
            <person name="Margesin R."/>
            <person name="Albuquerque L."/>
            <person name="Zhang D.-C."/>
            <person name="Froufe H.J.C."/>
            <person name="Severino R."/>
            <person name="Roxo I."/>
            <person name="Egas C."/>
            <person name="Da Costa M.S."/>
        </authorList>
    </citation>
    <scope>NUCLEOTIDE SEQUENCE [LARGE SCALE GENOMIC DNA]</scope>
    <source>
        <strain evidence="4 5">S20-91</strain>
    </source>
</reference>
<organism evidence="4 5">
    <name type="scientific">Solimicrobium silvestre</name>
    <dbReference type="NCBI Taxonomy" id="2099400"/>
    <lineage>
        <taxon>Bacteria</taxon>
        <taxon>Pseudomonadati</taxon>
        <taxon>Pseudomonadota</taxon>
        <taxon>Betaproteobacteria</taxon>
        <taxon>Burkholderiales</taxon>
        <taxon>Oxalobacteraceae</taxon>
        <taxon>Solimicrobium</taxon>
    </lineage>
</organism>
<accession>A0A2S9GSN9</accession>
<evidence type="ECO:0000256" key="2">
    <source>
        <dbReference type="SAM" id="SignalP"/>
    </source>
</evidence>
<evidence type="ECO:0000313" key="5">
    <source>
        <dbReference type="Proteomes" id="UP000237839"/>
    </source>
</evidence>
<dbReference type="PANTHER" id="PTHR10963">
    <property type="entry name" value="GLYCOSYL HYDROLASE-RELATED"/>
    <property type="match status" value="1"/>
</dbReference>
<sequence length="296" mass="32316">MTITFIRKHTSFLLTALLLASCGGGGGSGSNSGSANNSTPPIVPVASDWQLIWSDEFNNTSLDSSKWSLESGGDGWGNNELEYYTAGDNASVSDGYLTITARQQSYGGLNYTSSRLITKGKAYWTYGKVEARIKLPYGQGMWPAFWMLGEDIDSVGFPGSGEIDIMEMVGGKDDDGSNRNSVIWGSLHRPNLDPNPASDVKSFTASYRNPGDINFNNDFHVFGIEWNATTVIYSVDGNVYQTVDISSNTDGFDVFKKPFFIVLNLAVGGDWPGAPDLTTVWPAQMQVDWVRVYQKS</sequence>
<dbReference type="PROSITE" id="PS51257">
    <property type="entry name" value="PROKAR_LIPOPROTEIN"/>
    <property type="match status" value="1"/>
</dbReference>
<proteinExistence type="inferred from homology"/>
<feature type="chain" id="PRO_5015709442" evidence="2">
    <location>
        <begin position="21"/>
        <end position="296"/>
    </location>
</feature>
<dbReference type="OrthoDB" id="9809583at2"/>
<dbReference type="PROSITE" id="PS51762">
    <property type="entry name" value="GH16_2"/>
    <property type="match status" value="1"/>
</dbReference>
<feature type="domain" description="GH16" evidence="3">
    <location>
        <begin position="32"/>
        <end position="296"/>
    </location>
</feature>
<evidence type="ECO:0000256" key="1">
    <source>
        <dbReference type="ARBA" id="ARBA00006865"/>
    </source>
</evidence>
<dbReference type="RefSeq" id="WP_105534321.1">
    <property type="nucleotide sequence ID" value="NZ_PUGF01000038.1"/>
</dbReference>